<dbReference type="NCBIfam" id="TIGR00556">
    <property type="entry name" value="pantethn_trn"/>
    <property type="match status" value="1"/>
</dbReference>
<comment type="similarity">
    <text evidence="2">Belongs to the P-Pant transferase superfamily. Gsp/Sfp/HetI/AcpT family.</text>
</comment>
<keyword evidence="9" id="KW-1185">Reference proteome</keyword>
<dbReference type="PANTHER" id="PTHR12215">
    <property type="entry name" value="PHOSPHOPANTETHEINE TRANSFERASE"/>
    <property type="match status" value="1"/>
</dbReference>
<reference evidence="8 9" key="1">
    <citation type="submission" date="2019-02" db="EMBL/GenBank/DDBJ databases">
        <title>Pedobacter kyonggii whole genome sequence analysis.</title>
        <authorList>
            <person name="Dahal R.H."/>
        </authorList>
    </citation>
    <scope>NUCLEOTIDE SEQUENCE [LARGE SCALE GENOMIC DNA]</scope>
    <source>
        <strain evidence="8 9">K-4-11-1</strain>
    </source>
</reference>
<comment type="caution">
    <text evidence="8">The sequence shown here is derived from an EMBL/GenBank/DDBJ whole genome shotgun (WGS) entry which is preliminary data.</text>
</comment>
<proteinExistence type="inferred from homology"/>
<protein>
    <submittedName>
        <fullName evidence="8">4'-phosphopantetheinyl transferase superfamily protein</fullName>
    </submittedName>
</protein>
<dbReference type="EMBL" id="SIXF01000002">
    <property type="protein sequence ID" value="TBO44285.1"/>
    <property type="molecule type" value="Genomic_DNA"/>
</dbReference>
<comment type="cofactor">
    <cofactor evidence="1">
        <name>Mg(2+)</name>
        <dbReference type="ChEBI" id="CHEBI:18420"/>
    </cofactor>
</comment>
<dbReference type="Gene3D" id="3.90.470.20">
    <property type="entry name" value="4'-phosphopantetheinyl transferase domain"/>
    <property type="match status" value="2"/>
</dbReference>
<dbReference type="GO" id="GO:0008897">
    <property type="term" value="F:holo-[acyl-carrier-protein] synthase activity"/>
    <property type="evidence" value="ECO:0007669"/>
    <property type="project" value="InterPro"/>
</dbReference>
<keyword evidence="3 8" id="KW-0808">Transferase</keyword>
<sequence>MIHIYFTRIRVQMPSEIWDKHFNTLPKTLKESNARYTRWQDRHLHLFGKLLLAKALEYHQIDIENLNRLKYNKFGKPYFDFNLGFNISHSGSYVLCAFSDFLTPGIDIEEIKPIDISLLKHIFSDGEWKTINSSDDSLKRFYDLWTMKEAVIKADGRGLSIPLKKVNSDNDGVVTHSSRNWRIYNIKFDPRYSVSIAVDQLISHGEILLEEIDFYNFSDKSF</sequence>
<dbReference type="InterPro" id="IPR050559">
    <property type="entry name" value="P-Pant_transferase_sf"/>
</dbReference>
<dbReference type="Pfam" id="PF01648">
    <property type="entry name" value="ACPS"/>
    <property type="match status" value="1"/>
</dbReference>
<evidence type="ECO:0000313" key="9">
    <source>
        <dbReference type="Proteomes" id="UP000291819"/>
    </source>
</evidence>
<feature type="domain" description="4'-phosphopantetheinyl transferase N-terminal" evidence="7">
    <location>
        <begin position="17"/>
        <end position="97"/>
    </location>
</feature>
<dbReference type="GO" id="GO:0005829">
    <property type="term" value="C:cytosol"/>
    <property type="evidence" value="ECO:0007669"/>
    <property type="project" value="TreeGrafter"/>
</dbReference>
<dbReference type="InterPro" id="IPR008278">
    <property type="entry name" value="4-PPantetheinyl_Trfase_dom"/>
</dbReference>
<dbReference type="GO" id="GO:0000287">
    <property type="term" value="F:magnesium ion binding"/>
    <property type="evidence" value="ECO:0007669"/>
    <property type="project" value="InterPro"/>
</dbReference>
<keyword evidence="4" id="KW-0479">Metal-binding</keyword>
<evidence type="ECO:0000256" key="5">
    <source>
        <dbReference type="ARBA" id="ARBA00022842"/>
    </source>
</evidence>
<dbReference type="GO" id="GO:0006633">
    <property type="term" value="P:fatty acid biosynthetic process"/>
    <property type="evidence" value="ECO:0007669"/>
    <property type="project" value="InterPro"/>
</dbReference>
<feature type="domain" description="4'-phosphopantetheinyl transferase" evidence="6">
    <location>
        <begin position="105"/>
        <end position="173"/>
    </location>
</feature>
<evidence type="ECO:0000259" key="7">
    <source>
        <dbReference type="Pfam" id="PF22624"/>
    </source>
</evidence>
<dbReference type="GO" id="GO:0019878">
    <property type="term" value="P:lysine biosynthetic process via aminoadipic acid"/>
    <property type="evidence" value="ECO:0007669"/>
    <property type="project" value="TreeGrafter"/>
</dbReference>
<keyword evidence="5" id="KW-0460">Magnesium</keyword>
<dbReference type="InterPro" id="IPR055066">
    <property type="entry name" value="AASDHPPT_N"/>
</dbReference>
<evidence type="ECO:0000256" key="3">
    <source>
        <dbReference type="ARBA" id="ARBA00022679"/>
    </source>
</evidence>
<dbReference type="Pfam" id="PF22624">
    <property type="entry name" value="AASDHPPT_N"/>
    <property type="match status" value="1"/>
</dbReference>
<organism evidence="8 9">
    <name type="scientific">Pedobacter kyonggii</name>
    <dbReference type="NCBI Taxonomy" id="1926871"/>
    <lineage>
        <taxon>Bacteria</taxon>
        <taxon>Pseudomonadati</taxon>
        <taxon>Bacteroidota</taxon>
        <taxon>Sphingobacteriia</taxon>
        <taxon>Sphingobacteriales</taxon>
        <taxon>Sphingobacteriaceae</taxon>
        <taxon>Pedobacter</taxon>
    </lineage>
</organism>
<gene>
    <name evidence="8" type="ORF">EYS08_02950</name>
</gene>
<evidence type="ECO:0000259" key="6">
    <source>
        <dbReference type="Pfam" id="PF01648"/>
    </source>
</evidence>
<evidence type="ECO:0000256" key="4">
    <source>
        <dbReference type="ARBA" id="ARBA00022723"/>
    </source>
</evidence>
<dbReference type="InterPro" id="IPR037143">
    <property type="entry name" value="4-PPantetheinyl_Trfase_dom_sf"/>
</dbReference>
<dbReference type="OrthoDB" id="9808281at2"/>
<name>A0A4Q9HGP0_9SPHI</name>
<evidence type="ECO:0000256" key="1">
    <source>
        <dbReference type="ARBA" id="ARBA00001946"/>
    </source>
</evidence>
<dbReference type="AlphaFoldDB" id="A0A4Q9HGP0"/>
<dbReference type="PANTHER" id="PTHR12215:SF10">
    <property type="entry name" value="L-AMINOADIPATE-SEMIALDEHYDE DEHYDROGENASE-PHOSPHOPANTETHEINYL TRANSFERASE"/>
    <property type="match status" value="1"/>
</dbReference>
<dbReference type="InterPro" id="IPR004568">
    <property type="entry name" value="Ppantetheine-prot_Trfase_dom"/>
</dbReference>
<dbReference type="SUPFAM" id="SSF56214">
    <property type="entry name" value="4'-phosphopantetheinyl transferase"/>
    <property type="match status" value="2"/>
</dbReference>
<accession>A0A4Q9HGP0</accession>
<dbReference type="Proteomes" id="UP000291819">
    <property type="component" value="Unassembled WGS sequence"/>
</dbReference>
<evidence type="ECO:0000256" key="2">
    <source>
        <dbReference type="ARBA" id="ARBA00010990"/>
    </source>
</evidence>
<evidence type="ECO:0000313" key="8">
    <source>
        <dbReference type="EMBL" id="TBO44285.1"/>
    </source>
</evidence>